<keyword evidence="5" id="KW-1185">Reference proteome</keyword>
<proteinExistence type="inferred from homology"/>
<dbReference type="GO" id="GO:0005576">
    <property type="term" value="C:extracellular region"/>
    <property type="evidence" value="ECO:0007669"/>
    <property type="project" value="UniProtKB-SubCell"/>
</dbReference>
<organism evidence="5 6">
    <name type="scientific">Acrobeloides nanus</name>
    <dbReference type="NCBI Taxonomy" id="290746"/>
    <lineage>
        <taxon>Eukaryota</taxon>
        <taxon>Metazoa</taxon>
        <taxon>Ecdysozoa</taxon>
        <taxon>Nematoda</taxon>
        <taxon>Chromadorea</taxon>
        <taxon>Rhabditida</taxon>
        <taxon>Tylenchina</taxon>
        <taxon>Cephalobomorpha</taxon>
        <taxon>Cephaloboidea</taxon>
        <taxon>Cephalobidae</taxon>
        <taxon>Acrobeloides</taxon>
    </lineage>
</organism>
<reference evidence="6" key="1">
    <citation type="submission" date="2022-11" db="UniProtKB">
        <authorList>
            <consortium name="WormBaseParasite"/>
        </authorList>
    </citation>
    <scope>IDENTIFICATION</scope>
</reference>
<sequence length="68" mass="8033">MPSTLIEAACTERRPRHELTGRKMLECQPLQYKIRVLKFDKECDSFKEQEETISLVCVPVLQVLFIFF</sequence>
<dbReference type="WBParaSite" id="ACRNAN_scaffold19904.g11358.t1">
    <property type="protein sequence ID" value="ACRNAN_scaffold19904.g11358.t1"/>
    <property type="gene ID" value="ACRNAN_scaffold19904.g11358"/>
</dbReference>
<evidence type="ECO:0000256" key="3">
    <source>
        <dbReference type="ARBA" id="ARBA00022525"/>
    </source>
</evidence>
<evidence type="ECO:0000313" key="5">
    <source>
        <dbReference type="Proteomes" id="UP000887540"/>
    </source>
</evidence>
<evidence type="ECO:0000256" key="4">
    <source>
        <dbReference type="ARBA" id="ARBA00022729"/>
    </source>
</evidence>
<keyword evidence="3" id="KW-0964">Secreted</keyword>
<comment type="subcellular location">
    <subcellularLocation>
        <location evidence="1">Secreted</location>
    </subcellularLocation>
</comment>
<dbReference type="Pfam" id="PF06083">
    <property type="entry name" value="IL17"/>
    <property type="match status" value="1"/>
</dbReference>
<keyword evidence="4" id="KW-0732">Signal</keyword>
<evidence type="ECO:0000313" key="6">
    <source>
        <dbReference type="WBParaSite" id="ACRNAN_scaffold19904.g11358.t1"/>
    </source>
</evidence>
<comment type="similarity">
    <text evidence="2">Belongs to the IL-17 family.</text>
</comment>
<dbReference type="SUPFAM" id="SSF57501">
    <property type="entry name" value="Cystine-knot cytokines"/>
    <property type="match status" value="1"/>
</dbReference>
<dbReference type="GO" id="GO:0005125">
    <property type="term" value="F:cytokine activity"/>
    <property type="evidence" value="ECO:0007669"/>
    <property type="project" value="InterPro"/>
</dbReference>
<dbReference type="InterPro" id="IPR029034">
    <property type="entry name" value="Cystine-knot_cytokine"/>
</dbReference>
<dbReference type="AlphaFoldDB" id="A0A914D7Q1"/>
<dbReference type="InterPro" id="IPR010345">
    <property type="entry name" value="IL-17_fam"/>
</dbReference>
<evidence type="ECO:0000256" key="2">
    <source>
        <dbReference type="ARBA" id="ARBA00007236"/>
    </source>
</evidence>
<accession>A0A914D7Q1</accession>
<dbReference type="Gene3D" id="2.10.90.10">
    <property type="entry name" value="Cystine-knot cytokines"/>
    <property type="match status" value="1"/>
</dbReference>
<evidence type="ECO:0000256" key="1">
    <source>
        <dbReference type="ARBA" id="ARBA00004613"/>
    </source>
</evidence>
<name>A0A914D7Q1_9BILA</name>
<dbReference type="Proteomes" id="UP000887540">
    <property type="component" value="Unplaced"/>
</dbReference>
<protein>
    <submittedName>
        <fullName evidence="6">Uncharacterized protein</fullName>
    </submittedName>
</protein>